<dbReference type="AlphaFoldDB" id="A0A0V1F8C0"/>
<protein>
    <submittedName>
        <fullName evidence="2">Uncharacterized protein</fullName>
    </submittedName>
</protein>
<dbReference type="Proteomes" id="UP000054995">
    <property type="component" value="Unassembled WGS sequence"/>
</dbReference>
<evidence type="ECO:0000313" key="4">
    <source>
        <dbReference type="Proteomes" id="UP000054995"/>
    </source>
</evidence>
<comment type="caution">
    <text evidence="2">The sequence shown here is derived from an EMBL/GenBank/DDBJ whole genome shotgun (WGS) entry which is preliminary data.</text>
</comment>
<keyword evidence="4" id="KW-1185">Reference proteome</keyword>
<dbReference type="EMBL" id="JYDU01000078">
    <property type="protein sequence ID" value="KRX94063.1"/>
    <property type="molecule type" value="Genomic_DNA"/>
</dbReference>
<gene>
    <name evidence="2" type="ORF">T4D_3882</name>
    <name evidence="1" type="ORF">T4E_5513</name>
</gene>
<organism evidence="2 4">
    <name type="scientific">Trichinella pseudospiralis</name>
    <name type="common">Parasitic roundworm</name>
    <dbReference type="NCBI Taxonomy" id="6337"/>
    <lineage>
        <taxon>Eukaryota</taxon>
        <taxon>Metazoa</taxon>
        <taxon>Ecdysozoa</taxon>
        <taxon>Nematoda</taxon>
        <taxon>Enoplea</taxon>
        <taxon>Dorylaimia</taxon>
        <taxon>Trichinellida</taxon>
        <taxon>Trichinellidae</taxon>
        <taxon>Trichinella</taxon>
    </lineage>
</organism>
<dbReference type="Proteomes" id="UP000054815">
    <property type="component" value="Unassembled WGS sequence"/>
</dbReference>
<sequence length="107" mass="11980">MENNQPLAPVLSAKASKGHGRLGVSWFVNGQQEETSCSLVNFFEWNAACSAIIKQYLRGNEGRWPWIQASSLSNCNPIATRPHRLLLFPCELALAPIRPTDIWPSHH</sequence>
<dbReference type="OrthoDB" id="10307969at2759"/>
<evidence type="ECO:0000313" key="1">
    <source>
        <dbReference type="EMBL" id="KRX94063.1"/>
    </source>
</evidence>
<reference evidence="3 4" key="1">
    <citation type="submission" date="2015-01" db="EMBL/GenBank/DDBJ databases">
        <title>Evolution of Trichinella species and genotypes.</title>
        <authorList>
            <person name="Korhonen P.K."/>
            <person name="Edoardo P."/>
            <person name="Giuseppe L.R."/>
            <person name="Gasser R.B."/>
        </authorList>
    </citation>
    <scope>NUCLEOTIDE SEQUENCE [LARGE SCALE GENOMIC DNA]</scope>
    <source>
        <strain evidence="1">ISS141</strain>
        <strain evidence="2">ISS470</strain>
    </source>
</reference>
<evidence type="ECO:0000313" key="2">
    <source>
        <dbReference type="EMBL" id="KRY82222.1"/>
    </source>
</evidence>
<proteinExistence type="predicted"/>
<evidence type="ECO:0000313" key="3">
    <source>
        <dbReference type="Proteomes" id="UP000054815"/>
    </source>
</evidence>
<accession>A0A0V1F8C0</accession>
<dbReference type="EMBL" id="JYDT01000183">
    <property type="protein sequence ID" value="KRY82222.1"/>
    <property type="molecule type" value="Genomic_DNA"/>
</dbReference>
<name>A0A0V1F8C0_TRIPS</name>